<sequence>MGRPVLLFNISSSFKISLLLLCFFSPRCRMQKTGRLAASSQPSSCLLFHTPSGPAGLCPDTSSRLPKVTHGCSGTEDPLHPWTSDDWKWILSQFFLFTIALESLCSGYKHSPVPPSQPYVVSV</sequence>
<reference evidence="2 3" key="1">
    <citation type="submission" date="2021-06" db="EMBL/GenBank/DDBJ databases">
        <authorList>
            <person name="Palmer J.M."/>
        </authorList>
    </citation>
    <scope>NUCLEOTIDE SEQUENCE [LARGE SCALE GENOMIC DNA]</scope>
    <source>
        <strain evidence="2 3">CL_MEX2019</strain>
        <tissue evidence="2">Muscle</tissue>
    </source>
</reference>
<evidence type="ECO:0000313" key="3">
    <source>
        <dbReference type="Proteomes" id="UP001352852"/>
    </source>
</evidence>
<evidence type="ECO:0000313" key="2">
    <source>
        <dbReference type="EMBL" id="MED6276811.1"/>
    </source>
</evidence>
<feature type="signal peptide" evidence="1">
    <location>
        <begin position="1"/>
        <end position="30"/>
    </location>
</feature>
<dbReference type="EMBL" id="JAHUTJ010033144">
    <property type="protein sequence ID" value="MED6276811.1"/>
    <property type="molecule type" value="Genomic_DNA"/>
</dbReference>
<organism evidence="2 3">
    <name type="scientific">Characodon lateralis</name>
    <dbReference type="NCBI Taxonomy" id="208331"/>
    <lineage>
        <taxon>Eukaryota</taxon>
        <taxon>Metazoa</taxon>
        <taxon>Chordata</taxon>
        <taxon>Craniata</taxon>
        <taxon>Vertebrata</taxon>
        <taxon>Euteleostomi</taxon>
        <taxon>Actinopterygii</taxon>
        <taxon>Neopterygii</taxon>
        <taxon>Teleostei</taxon>
        <taxon>Neoteleostei</taxon>
        <taxon>Acanthomorphata</taxon>
        <taxon>Ovalentaria</taxon>
        <taxon>Atherinomorphae</taxon>
        <taxon>Cyprinodontiformes</taxon>
        <taxon>Goodeidae</taxon>
        <taxon>Characodon</taxon>
    </lineage>
</organism>
<feature type="chain" id="PRO_5045097806" evidence="1">
    <location>
        <begin position="31"/>
        <end position="123"/>
    </location>
</feature>
<dbReference type="Proteomes" id="UP001352852">
    <property type="component" value="Unassembled WGS sequence"/>
</dbReference>
<keyword evidence="3" id="KW-1185">Reference proteome</keyword>
<name>A0ABU7DQR2_9TELE</name>
<comment type="caution">
    <text evidence="2">The sequence shown here is derived from an EMBL/GenBank/DDBJ whole genome shotgun (WGS) entry which is preliminary data.</text>
</comment>
<proteinExistence type="predicted"/>
<evidence type="ECO:0000256" key="1">
    <source>
        <dbReference type="SAM" id="SignalP"/>
    </source>
</evidence>
<keyword evidence="1" id="KW-0732">Signal</keyword>
<protein>
    <submittedName>
        <fullName evidence="2">Uncharacterized protein</fullName>
    </submittedName>
</protein>
<gene>
    <name evidence="2" type="ORF">CHARACLAT_006732</name>
</gene>
<accession>A0ABU7DQR2</accession>